<gene>
    <name evidence="1" type="ORF">FOY51_12000</name>
</gene>
<dbReference type="Proteomes" id="UP000322244">
    <property type="component" value="Unassembled WGS sequence"/>
</dbReference>
<sequence length="232" mass="26099">MAACRHTAAQLHGFAVLDDPRTHVLCTAPRTSRSSGLVVHRDAVGNLTTVRGLPTTDAARTAIELARLYGRLDALAVVDSALRRGVARRMLDAELARQVGNRGIRQATELVPIANPLAELPMESRTRLRCIDAGLPTPDLQVVVRVSGMDRRLDLGWERWKVGLEYESRELHSSELAVSRDNRRHNWLTDHGWQMFYATSDQVYSDPEKFTEPIRRALEQHSMGGPPRRPRR</sequence>
<evidence type="ECO:0000313" key="2">
    <source>
        <dbReference type="Proteomes" id="UP000322244"/>
    </source>
</evidence>
<dbReference type="EMBL" id="VLNY01000005">
    <property type="protein sequence ID" value="KAA0022430.1"/>
    <property type="molecule type" value="Genomic_DNA"/>
</dbReference>
<comment type="caution">
    <text evidence="1">The sequence shown here is derived from an EMBL/GenBank/DDBJ whole genome shotgun (WGS) entry which is preliminary data.</text>
</comment>
<dbReference type="OrthoDB" id="5143202at2"/>
<name>A0A5A7S8G6_9NOCA</name>
<dbReference type="Gene3D" id="3.40.960.10">
    <property type="entry name" value="VSR Endonuclease"/>
    <property type="match status" value="1"/>
</dbReference>
<proteinExistence type="predicted"/>
<protein>
    <recommendedName>
        <fullName evidence="3">DUF559 domain-containing protein</fullName>
    </recommendedName>
</protein>
<accession>A0A5A7S8G6</accession>
<keyword evidence="2" id="KW-1185">Reference proteome</keyword>
<dbReference type="SUPFAM" id="SSF52980">
    <property type="entry name" value="Restriction endonuclease-like"/>
    <property type="match status" value="1"/>
</dbReference>
<organism evidence="1 2">
    <name type="scientific">Antrihabitans cavernicola</name>
    <dbReference type="NCBI Taxonomy" id="2495913"/>
    <lineage>
        <taxon>Bacteria</taxon>
        <taxon>Bacillati</taxon>
        <taxon>Actinomycetota</taxon>
        <taxon>Actinomycetes</taxon>
        <taxon>Mycobacteriales</taxon>
        <taxon>Nocardiaceae</taxon>
        <taxon>Antrihabitans</taxon>
    </lineage>
</organism>
<evidence type="ECO:0000313" key="1">
    <source>
        <dbReference type="EMBL" id="KAA0022430.1"/>
    </source>
</evidence>
<dbReference type="RefSeq" id="WP_149430487.1">
    <property type="nucleotide sequence ID" value="NZ_VLNY01000005.1"/>
</dbReference>
<evidence type="ECO:0008006" key="3">
    <source>
        <dbReference type="Google" id="ProtNLM"/>
    </source>
</evidence>
<dbReference type="AlphaFoldDB" id="A0A5A7S8G6"/>
<reference evidence="1 2" key="1">
    <citation type="submission" date="2019-07" db="EMBL/GenBank/DDBJ databases">
        <title>Rhodococcus cavernicolus sp. nov., isolated from a cave.</title>
        <authorList>
            <person name="Lee S.D."/>
        </authorList>
    </citation>
    <scope>NUCLEOTIDE SEQUENCE [LARGE SCALE GENOMIC DNA]</scope>
    <source>
        <strain evidence="1 2">C1-24</strain>
    </source>
</reference>
<dbReference type="InterPro" id="IPR011335">
    <property type="entry name" value="Restrct_endonuc-II-like"/>
</dbReference>